<dbReference type="RefSeq" id="WP_095607568.1">
    <property type="nucleotide sequence ID" value="NZ_NSKE01000012.1"/>
</dbReference>
<feature type="compositionally biased region" description="Basic and acidic residues" evidence="1">
    <location>
        <begin position="648"/>
        <end position="658"/>
    </location>
</feature>
<dbReference type="GO" id="GO:0070006">
    <property type="term" value="F:metalloaminopeptidase activity"/>
    <property type="evidence" value="ECO:0007669"/>
    <property type="project" value="TreeGrafter"/>
</dbReference>
<feature type="domain" description="Peptidase M1 membrane alanine aminopeptidase" evidence="3">
    <location>
        <begin position="360"/>
        <end position="548"/>
    </location>
</feature>
<keyword evidence="2" id="KW-0732">Signal</keyword>
<dbReference type="InterPro" id="IPR027268">
    <property type="entry name" value="Peptidase_M4/M1_CTD_sf"/>
</dbReference>
<dbReference type="PANTHER" id="PTHR11533">
    <property type="entry name" value="PROTEASE M1 ZINC METALLOPROTEASE"/>
    <property type="match status" value="1"/>
</dbReference>
<name>A0A2A2G7S3_9BACT</name>
<dbReference type="OrthoDB" id="9814383at2"/>
<evidence type="ECO:0000256" key="2">
    <source>
        <dbReference type="SAM" id="SignalP"/>
    </source>
</evidence>
<evidence type="ECO:0000259" key="3">
    <source>
        <dbReference type="Pfam" id="PF01433"/>
    </source>
</evidence>
<sequence>MKAKLLFVLFLSLMMATSLHAQEQTPNTVQEAFLPYETGKSTPYRSASGEPGEAYWQNSADYTIDAQLYPQEHKIETSITIDYMNNSPQDLEFVWLQLDQDLFEEDSWGAKLTPIGGGRFGNPGFEGGIEINKITITHNGETYEPETHTVDTNLKLNIREALKAEGGKLQISIDYSFKVPEEGSDRLGRLDTKNGVIYEVAQWYPRMAVYDDVKGWNVMPYLGAGEFYMEYGTFNYSITAPAEYVVVASGELQNPGDVLTKKQQRRMEEARNSDERVYIIRRNEVGKKESRPQGSDRLTWNYKMENTRDVAWAASKAFVWDAARINLPDGDMSLAMSVYPKEVAGDTAWGRSTEYVKGSIEFYSDYLMPYPYASAINVAGTVGGMEYPGIVFCSWQAKGAGLWGVTDHEFGHEWFPMIVGSNEREHAWMDEGFNTFINSLSTAHFNNGEYHNPRNARFLNNWFTSNKHEPIMTAPDQIQDGNFGRVSYYKPALGLQILRESIIGKELFDEAINAYVDRWAYKHPTPDDFFNTMEDVTGRELDWFWRGWFEKTWIMDQAVDKVAYTKEDPSKGAFIRIKNNDKLVMPVKMEITQKNGETEMVELPVHTWHRGNEWIIQHNSTSPIKKVVIDPNKEFPDVKPKNNIWKPDSAESKSKKKN</sequence>
<feature type="chain" id="PRO_5012268437" evidence="2">
    <location>
        <begin position="22"/>
        <end position="658"/>
    </location>
</feature>
<keyword evidence="5" id="KW-1185">Reference proteome</keyword>
<proteinExistence type="predicted"/>
<gene>
    <name evidence="4" type="ORF">CK503_14600</name>
</gene>
<dbReference type="Pfam" id="PF01433">
    <property type="entry name" value="Peptidase_M1"/>
    <property type="match status" value="1"/>
</dbReference>
<dbReference type="Proteomes" id="UP000218831">
    <property type="component" value="Unassembled WGS sequence"/>
</dbReference>
<dbReference type="AlphaFoldDB" id="A0A2A2G7S3"/>
<evidence type="ECO:0000313" key="4">
    <source>
        <dbReference type="EMBL" id="PAU92912.1"/>
    </source>
</evidence>
<dbReference type="PANTHER" id="PTHR11533:SF174">
    <property type="entry name" value="PUROMYCIN-SENSITIVE AMINOPEPTIDASE-RELATED"/>
    <property type="match status" value="1"/>
</dbReference>
<dbReference type="GO" id="GO:0005737">
    <property type="term" value="C:cytoplasm"/>
    <property type="evidence" value="ECO:0007669"/>
    <property type="project" value="TreeGrafter"/>
</dbReference>
<reference evidence="4 5" key="1">
    <citation type="submission" date="2017-08" db="EMBL/GenBank/DDBJ databases">
        <title>Aliifodinibius alkalisoli sp. nov., isolated from saline alkaline soil.</title>
        <authorList>
            <person name="Liu D."/>
            <person name="Zhang G."/>
        </authorList>
    </citation>
    <scope>NUCLEOTIDE SEQUENCE [LARGE SCALE GENOMIC DNA]</scope>
    <source>
        <strain evidence="4 5">WN023</strain>
    </source>
</reference>
<accession>A0A2A2G7S3</accession>
<protein>
    <submittedName>
        <fullName evidence="4">Peptidase M1</fullName>
    </submittedName>
</protein>
<dbReference type="GO" id="GO:0016020">
    <property type="term" value="C:membrane"/>
    <property type="evidence" value="ECO:0007669"/>
    <property type="project" value="TreeGrafter"/>
</dbReference>
<dbReference type="GO" id="GO:0008270">
    <property type="term" value="F:zinc ion binding"/>
    <property type="evidence" value="ECO:0007669"/>
    <property type="project" value="InterPro"/>
</dbReference>
<dbReference type="GO" id="GO:0043171">
    <property type="term" value="P:peptide catabolic process"/>
    <property type="evidence" value="ECO:0007669"/>
    <property type="project" value="TreeGrafter"/>
</dbReference>
<dbReference type="EMBL" id="NSKE01000012">
    <property type="protein sequence ID" value="PAU92912.1"/>
    <property type="molecule type" value="Genomic_DNA"/>
</dbReference>
<evidence type="ECO:0000313" key="5">
    <source>
        <dbReference type="Proteomes" id="UP000218831"/>
    </source>
</evidence>
<dbReference type="SUPFAM" id="SSF55486">
    <property type="entry name" value="Metalloproteases ('zincins'), catalytic domain"/>
    <property type="match status" value="1"/>
</dbReference>
<comment type="caution">
    <text evidence="4">The sequence shown here is derived from an EMBL/GenBank/DDBJ whole genome shotgun (WGS) entry which is preliminary data.</text>
</comment>
<feature type="signal peptide" evidence="2">
    <location>
        <begin position="1"/>
        <end position="21"/>
    </location>
</feature>
<dbReference type="InterPro" id="IPR050344">
    <property type="entry name" value="Peptidase_M1_aminopeptidases"/>
</dbReference>
<dbReference type="CDD" id="cd09604">
    <property type="entry name" value="M1_APN_like"/>
    <property type="match status" value="1"/>
</dbReference>
<dbReference type="GO" id="GO:0042277">
    <property type="term" value="F:peptide binding"/>
    <property type="evidence" value="ECO:0007669"/>
    <property type="project" value="TreeGrafter"/>
</dbReference>
<feature type="region of interest" description="Disordered" evidence="1">
    <location>
        <begin position="633"/>
        <end position="658"/>
    </location>
</feature>
<evidence type="ECO:0000256" key="1">
    <source>
        <dbReference type="SAM" id="MobiDB-lite"/>
    </source>
</evidence>
<organism evidence="4 5">
    <name type="scientific">Fodinibius salipaludis</name>
    <dbReference type="NCBI Taxonomy" id="2032627"/>
    <lineage>
        <taxon>Bacteria</taxon>
        <taxon>Pseudomonadati</taxon>
        <taxon>Balneolota</taxon>
        <taxon>Balneolia</taxon>
        <taxon>Balneolales</taxon>
        <taxon>Balneolaceae</taxon>
        <taxon>Fodinibius</taxon>
    </lineage>
</organism>
<dbReference type="Gene3D" id="1.10.390.10">
    <property type="entry name" value="Neutral Protease Domain 2"/>
    <property type="match status" value="1"/>
</dbReference>
<dbReference type="GO" id="GO:0005615">
    <property type="term" value="C:extracellular space"/>
    <property type="evidence" value="ECO:0007669"/>
    <property type="project" value="TreeGrafter"/>
</dbReference>
<dbReference type="InterPro" id="IPR014782">
    <property type="entry name" value="Peptidase_M1_dom"/>
</dbReference>